<feature type="domain" description="Cation-transporting P-type ATPase N-terminal" evidence="12">
    <location>
        <begin position="17"/>
        <end position="91"/>
    </location>
</feature>
<dbReference type="PANTHER" id="PTHR43294">
    <property type="entry name" value="SODIUM/POTASSIUM-TRANSPORTING ATPASE SUBUNIT ALPHA"/>
    <property type="match status" value="1"/>
</dbReference>
<dbReference type="InterPro" id="IPR006068">
    <property type="entry name" value="ATPase_P-typ_cation-transptr_C"/>
</dbReference>
<keyword evidence="10 11" id="KW-0472">Membrane</keyword>
<dbReference type="Pfam" id="PF00689">
    <property type="entry name" value="Cation_ATPase_C"/>
    <property type="match status" value="1"/>
</dbReference>
<evidence type="ECO:0000256" key="11">
    <source>
        <dbReference type="SAM" id="Phobius"/>
    </source>
</evidence>
<dbReference type="InterPro" id="IPR050510">
    <property type="entry name" value="Cation_transp_ATPase_P-type"/>
</dbReference>
<dbReference type="GO" id="GO:0019829">
    <property type="term" value="F:ATPase-coupled monoatomic cation transmembrane transporter activity"/>
    <property type="evidence" value="ECO:0007669"/>
    <property type="project" value="UniProtKB-ARBA"/>
</dbReference>
<dbReference type="Pfam" id="PF00690">
    <property type="entry name" value="Cation_ATPase_N"/>
    <property type="match status" value="1"/>
</dbReference>
<dbReference type="PRINTS" id="PR00120">
    <property type="entry name" value="HATPASE"/>
</dbReference>
<keyword evidence="9 11" id="KW-1133">Transmembrane helix</keyword>
<organism evidence="13 14">
    <name type="scientific">Candidatus Magasanikbacteria bacterium RIFOXYD1_FULL_40_23</name>
    <dbReference type="NCBI Taxonomy" id="1798705"/>
    <lineage>
        <taxon>Bacteria</taxon>
        <taxon>Candidatus Magasanikiibacteriota</taxon>
    </lineage>
</organism>
<evidence type="ECO:0000313" key="13">
    <source>
        <dbReference type="EMBL" id="OGH92215.1"/>
    </source>
</evidence>
<feature type="transmembrane region" description="Helical" evidence="11">
    <location>
        <begin position="875"/>
        <end position="896"/>
    </location>
</feature>
<evidence type="ECO:0000256" key="3">
    <source>
        <dbReference type="ARBA" id="ARBA00022475"/>
    </source>
</evidence>
<reference evidence="13 14" key="1">
    <citation type="journal article" date="2016" name="Nat. Commun.">
        <title>Thousands of microbial genomes shed light on interconnected biogeochemical processes in an aquifer system.</title>
        <authorList>
            <person name="Anantharaman K."/>
            <person name="Brown C.T."/>
            <person name="Hug L.A."/>
            <person name="Sharon I."/>
            <person name="Castelle C.J."/>
            <person name="Probst A.J."/>
            <person name="Thomas B.C."/>
            <person name="Singh A."/>
            <person name="Wilkins M.J."/>
            <person name="Karaoz U."/>
            <person name="Brodie E.L."/>
            <person name="Williams K.H."/>
            <person name="Hubbard S.S."/>
            <person name="Banfield J.F."/>
        </authorList>
    </citation>
    <scope>NUCLEOTIDE SEQUENCE [LARGE SCALE GENOMIC DNA]</scope>
</reference>
<comment type="subcellular location">
    <subcellularLocation>
        <location evidence="1">Cell membrane</location>
        <topology evidence="1">Multi-pass membrane protein</topology>
    </subcellularLocation>
</comment>
<dbReference type="FunFam" id="3.40.50.1000:FF:000028">
    <property type="entry name" value="Calcium-transporting P-type ATPase, putative"/>
    <property type="match status" value="1"/>
</dbReference>
<dbReference type="GO" id="GO:0005886">
    <property type="term" value="C:plasma membrane"/>
    <property type="evidence" value="ECO:0007669"/>
    <property type="project" value="UniProtKB-SubCell"/>
</dbReference>
<dbReference type="SFLD" id="SFLDS00003">
    <property type="entry name" value="Haloacid_Dehalogenase"/>
    <property type="match status" value="1"/>
</dbReference>
<evidence type="ECO:0000256" key="8">
    <source>
        <dbReference type="ARBA" id="ARBA00022967"/>
    </source>
</evidence>
<dbReference type="Pfam" id="PF13246">
    <property type="entry name" value="Cation_ATPase"/>
    <property type="match status" value="1"/>
</dbReference>
<keyword evidence="7" id="KW-0067">ATP-binding</keyword>
<dbReference type="GO" id="GO:0005524">
    <property type="term" value="F:ATP binding"/>
    <property type="evidence" value="ECO:0007669"/>
    <property type="project" value="UniProtKB-KW"/>
</dbReference>
<evidence type="ECO:0000256" key="9">
    <source>
        <dbReference type="ARBA" id="ARBA00022989"/>
    </source>
</evidence>
<dbReference type="GO" id="GO:0046872">
    <property type="term" value="F:metal ion binding"/>
    <property type="evidence" value="ECO:0007669"/>
    <property type="project" value="UniProtKB-KW"/>
</dbReference>
<evidence type="ECO:0000256" key="10">
    <source>
        <dbReference type="ARBA" id="ARBA00023136"/>
    </source>
</evidence>
<evidence type="ECO:0000256" key="6">
    <source>
        <dbReference type="ARBA" id="ARBA00022741"/>
    </source>
</evidence>
<dbReference type="Proteomes" id="UP000176634">
    <property type="component" value="Unassembled WGS sequence"/>
</dbReference>
<feature type="transmembrane region" description="Helical" evidence="11">
    <location>
        <begin position="802"/>
        <end position="820"/>
    </location>
</feature>
<feature type="transmembrane region" description="Helical" evidence="11">
    <location>
        <begin position="63"/>
        <end position="85"/>
    </location>
</feature>
<feature type="transmembrane region" description="Helical" evidence="11">
    <location>
        <begin position="259"/>
        <end position="279"/>
    </location>
</feature>
<dbReference type="GO" id="GO:0140352">
    <property type="term" value="P:export from cell"/>
    <property type="evidence" value="ECO:0007669"/>
    <property type="project" value="UniProtKB-ARBA"/>
</dbReference>
<dbReference type="Pfam" id="PF00122">
    <property type="entry name" value="E1-E2_ATPase"/>
    <property type="match status" value="1"/>
</dbReference>
<evidence type="ECO:0000256" key="2">
    <source>
        <dbReference type="ARBA" id="ARBA00005675"/>
    </source>
</evidence>
<feature type="transmembrane region" description="Helical" evidence="11">
    <location>
        <begin position="733"/>
        <end position="752"/>
    </location>
</feature>
<dbReference type="InterPro" id="IPR059000">
    <property type="entry name" value="ATPase_P-type_domA"/>
</dbReference>
<dbReference type="GO" id="GO:0016887">
    <property type="term" value="F:ATP hydrolysis activity"/>
    <property type="evidence" value="ECO:0007669"/>
    <property type="project" value="InterPro"/>
</dbReference>
<dbReference type="InterPro" id="IPR008250">
    <property type="entry name" value="ATPase_P-typ_transduc_dom_A_sf"/>
</dbReference>
<dbReference type="FunFam" id="2.70.150.10:FF:000016">
    <property type="entry name" value="Calcium-transporting P-type ATPase putative"/>
    <property type="match status" value="1"/>
</dbReference>
<keyword evidence="4 11" id="KW-0812">Transmembrane</keyword>
<dbReference type="PANTHER" id="PTHR43294:SF21">
    <property type="entry name" value="CATION TRANSPORTING ATPASE"/>
    <property type="match status" value="1"/>
</dbReference>
<dbReference type="Gene3D" id="3.40.1110.10">
    <property type="entry name" value="Calcium-transporting ATPase, cytoplasmic domain N"/>
    <property type="match status" value="1"/>
</dbReference>
<dbReference type="Gene3D" id="1.20.1110.10">
    <property type="entry name" value="Calcium-transporting ATPase, transmembrane domain"/>
    <property type="match status" value="1"/>
</dbReference>
<keyword evidence="8" id="KW-1278">Translocase</keyword>
<dbReference type="SUPFAM" id="SSF81660">
    <property type="entry name" value="Metal cation-transporting ATPase, ATP-binding domain N"/>
    <property type="match status" value="1"/>
</dbReference>
<dbReference type="SMART" id="SM00831">
    <property type="entry name" value="Cation_ATPase_N"/>
    <property type="match status" value="1"/>
</dbReference>
<feature type="transmembrane region" description="Helical" evidence="11">
    <location>
        <begin position="700"/>
        <end position="721"/>
    </location>
</feature>
<dbReference type="InterPro" id="IPR023299">
    <property type="entry name" value="ATPase_P-typ_cyto_dom_N"/>
</dbReference>
<dbReference type="InterPro" id="IPR023214">
    <property type="entry name" value="HAD_sf"/>
</dbReference>
<evidence type="ECO:0000313" key="14">
    <source>
        <dbReference type="Proteomes" id="UP000176634"/>
    </source>
</evidence>
<sequence length="906" mass="98274">MIDEIEEKLVPNRHDTFWHTLSVSEVAIELKTSIDIGFKASEVALRLKEYGPNQLLKIDRPHVIFLLLNQFKNSFIIILMAAAAISGFLGHVVESVAIGIIIFFTAIFGFIQEWRAERALEALQEMSTPLALVLRDGVEKEIPAKELVPGDIIVLSTGDRVPADARLIESMNLKIEESPLTGESVPVEKKASMICPERAVVGDRKNMVFAGTAVTYGRGRAIVVATGMYTEFGHIAGLLQGIKRETTPLQKSLNHFAKVLTNAALIIVLVVILLGLFRGQPFLEVLIFGIALAVAVVPEALPAVVTISLAIGVQRMAKRHALVRYLPAVEMLGCATVICTDKTGTLTKDEMTVRKIYLHSGIVLDVTGSGYDPKGDFLLNGAKYQVDDSLINLLQAATLSSDARLMNSGGAWDLVGDPTEAALVVAAAKAGINKELLDEQFPRMAEVPFSSETKRMTTLHQTPKGTVAYGKGAAEVMLAACTHFQTGKGEAQPLTEEMRNSILATTHLFAEEALRVIGVAYIPATDLAAAQKDMIFLGLLAMIDPPRAEAEAAIASCFKAGIQVMMITGDHPITATAIARELGLLLPNGKVLTGLEISAMTSSELEKDIESISVCARVSPEHKLRIIEALQKKGHVVAMTGDGINDAPALKKSDIGIAMGITGTDVTKEAATMTLTDDNFSSIVAAIEEGRVIFANIKKFLAYLISSNLGEIGLIVVASLLGLPLPLTAVQILYINLISDGLPALALAVDPPDHDIMTKKPRKSNEGLLNRSLVVLMIAGASWSVFVNTTLFIWSINSGRPIAEAMTMVFASLVLIQFVMTYNFRSGMLSFFYRPFANRWLNWAILSEVFLLIPIIYLPIFQIPFNTVPLSQTDWIVVLGVAITPIPVLELVKFIIRRRARRTQTV</sequence>
<dbReference type="InterPro" id="IPR018303">
    <property type="entry name" value="ATPase_P-typ_P_site"/>
</dbReference>
<feature type="transmembrane region" description="Helical" evidence="11">
    <location>
        <begin position="773"/>
        <end position="796"/>
    </location>
</feature>
<feature type="transmembrane region" description="Helical" evidence="11">
    <location>
        <begin position="91"/>
        <end position="111"/>
    </location>
</feature>
<dbReference type="AlphaFoldDB" id="A0A1F6P7S3"/>
<dbReference type="InterPro" id="IPR023298">
    <property type="entry name" value="ATPase_P-typ_TM_dom_sf"/>
</dbReference>
<proteinExistence type="inferred from homology"/>
<comment type="similarity">
    <text evidence="2">Belongs to the cation transport ATPase (P-type) (TC 3.A.3) family. Type IIA subfamily.</text>
</comment>
<dbReference type="SFLD" id="SFLDF00027">
    <property type="entry name" value="p-type_atpase"/>
    <property type="match status" value="1"/>
</dbReference>
<gene>
    <name evidence="13" type="ORF">A2563_00015</name>
</gene>
<protein>
    <submittedName>
        <fullName evidence="13">ATPase</fullName>
    </submittedName>
</protein>
<dbReference type="InterPro" id="IPR001757">
    <property type="entry name" value="P_typ_ATPase"/>
</dbReference>
<dbReference type="STRING" id="1798705.A2563_00015"/>
<dbReference type="InterPro" id="IPR004014">
    <property type="entry name" value="ATPase_P-typ_cation-transptr_N"/>
</dbReference>
<feature type="transmembrane region" description="Helical" evidence="11">
    <location>
        <begin position="840"/>
        <end position="863"/>
    </location>
</feature>
<evidence type="ECO:0000256" key="5">
    <source>
        <dbReference type="ARBA" id="ARBA00022723"/>
    </source>
</evidence>
<dbReference type="PRINTS" id="PR00119">
    <property type="entry name" value="CATATPASE"/>
</dbReference>
<dbReference type="SUPFAM" id="SSF81665">
    <property type="entry name" value="Calcium ATPase, transmembrane domain M"/>
    <property type="match status" value="1"/>
</dbReference>
<dbReference type="SFLD" id="SFLDG00002">
    <property type="entry name" value="C1.7:_P-type_atpase_like"/>
    <property type="match status" value="1"/>
</dbReference>
<keyword evidence="6" id="KW-0547">Nucleotide-binding</keyword>
<dbReference type="NCBIfam" id="TIGR01494">
    <property type="entry name" value="ATPase_P-type"/>
    <property type="match status" value="3"/>
</dbReference>
<evidence type="ECO:0000256" key="1">
    <source>
        <dbReference type="ARBA" id="ARBA00004651"/>
    </source>
</evidence>
<keyword evidence="5" id="KW-0479">Metal-binding</keyword>
<dbReference type="GO" id="GO:0015662">
    <property type="term" value="F:P-type ion transporter activity"/>
    <property type="evidence" value="ECO:0007669"/>
    <property type="project" value="UniProtKB-ARBA"/>
</dbReference>
<name>A0A1F6P7S3_9BACT</name>
<feature type="transmembrane region" description="Helical" evidence="11">
    <location>
        <begin position="285"/>
        <end position="311"/>
    </location>
</feature>
<comment type="caution">
    <text evidence="13">The sequence shown here is derived from an EMBL/GenBank/DDBJ whole genome shotgun (WGS) entry which is preliminary data.</text>
</comment>
<dbReference type="Gene3D" id="2.70.150.10">
    <property type="entry name" value="Calcium-transporting ATPase, cytoplasmic transduction domain A"/>
    <property type="match status" value="1"/>
</dbReference>
<dbReference type="GO" id="GO:0098662">
    <property type="term" value="P:inorganic cation transmembrane transport"/>
    <property type="evidence" value="ECO:0007669"/>
    <property type="project" value="UniProtKB-ARBA"/>
</dbReference>
<dbReference type="SUPFAM" id="SSF81653">
    <property type="entry name" value="Calcium ATPase, transduction domain A"/>
    <property type="match status" value="1"/>
</dbReference>
<keyword evidence="3" id="KW-1003">Cell membrane</keyword>
<evidence type="ECO:0000259" key="12">
    <source>
        <dbReference type="SMART" id="SM00831"/>
    </source>
</evidence>
<dbReference type="EMBL" id="MFRA01000007">
    <property type="protein sequence ID" value="OGH92215.1"/>
    <property type="molecule type" value="Genomic_DNA"/>
</dbReference>
<dbReference type="SUPFAM" id="SSF56784">
    <property type="entry name" value="HAD-like"/>
    <property type="match status" value="1"/>
</dbReference>
<accession>A0A1F6P7S3</accession>
<evidence type="ECO:0000256" key="4">
    <source>
        <dbReference type="ARBA" id="ARBA00022692"/>
    </source>
</evidence>
<evidence type="ECO:0000256" key="7">
    <source>
        <dbReference type="ARBA" id="ARBA00022840"/>
    </source>
</evidence>
<dbReference type="Gene3D" id="3.40.50.1000">
    <property type="entry name" value="HAD superfamily/HAD-like"/>
    <property type="match status" value="1"/>
</dbReference>
<dbReference type="InterPro" id="IPR036412">
    <property type="entry name" value="HAD-like_sf"/>
</dbReference>
<dbReference type="PROSITE" id="PS00154">
    <property type="entry name" value="ATPASE_E1_E2"/>
    <property type="match status" value="1"/>
</dbReference>
<dbReference type="GO" id="GO:0046873">
    <property type="term" value="F:metal ion transmembrane transporter activity"/>
    <property type="evidence" value="ECO:0007669"/>
    <property type="project" value="UniProtKB-ARBA"/>
</dbReference>
<dbReference type="InterPro" id="IPR044492">
    <property type="entry name" value="P_typ_ATPase_HD_dom"/>
</dbReference>